<dbReference type="EMBL" id="JAYWIO010000008">
    <property type="protein sequence ID" value="KAK7246770.1"/>
    <property type="molecule type" value="Genomic_DNA"/>
</dbReference>
<feature type="compositionally biased region" description="Polar residues" evidence="1">
    <location>
        <begin position="9"/>
        <end position="22"/>
    </location>
</feature>
<sequence>MAKKKGKPPNQTQTGSPSTINESIVIDFSKLDEIDLDNLPATQVKKALGVLEEIKGRLEGRVALQDGGGGAHEAVRDAAKVVQSAAHDGVPGPAALGALDASDAASGVAIGLALNASADVAGRTMGDAHGVQVGVAAGHDDGHVSNRMGVNGGNQNQH</sequence>
<feature type="region of interest" description="Disordered" evidence="1">
    <location>
        <begin position="1"/>
        <end position="22"/>
    </location>
</feature>
<accession>A0AAN9E5Z6</accession>
<reference evidence="2 3" key="1">
    <citation type="submission" date="2024-01" db="EMBL/GenBank/DDBJ databases">
        <title>The genomes of 5 underutilized Papilionoideae crops provide insights into root nodulation and disease resistanc.</title>
        <authorList>
            <person name="Yuan L."/>
        </authorList>
    </citation>
    <scope>NUCLEOTIDE SEQUENCE [LARGE SCALE GENOMIC DNA]</scope>
    <source>
        <strain evidence="2">ZHUSHIDOU_FW_LH</strain>
        <tissue evidence="2">Leaf</tissue>
    </source>
</reference>
<comment type="caution">
    <text evidence="2">The sequence shown here is derived from an EMBL/GenBank/DDBJ whole genome shotgun (WGS) entry which is preliminary data.</text>
</comment>
<evidence type="ECO:0000313" key="2">
    <source>
        <dbReference type="EMBL" id="KAK7246770.1"/>
    </source>
</evidence>
<feature type="region of interest" description="Disordered" evidence="1">
    <location>
        <begin position="137"/>
        <end position="158"/>
    </location>
</feature>
<dbReference type="Proteomes" id="UP001372338">
    <property type="component" value="Unassembled WGS sequence"/>
</dbReference>
<keyword evidence="3" id="KW-1185">Reference proteome</keyword>
<dbReference type="AlphaFoldDB" id="A0AAN9E5Z6"/>
<proteinExistence type="predicted"/>
<gene>
    <name evidence="2" type="ORF">RIF29_41640</name>
</gene>
<evidence type="ECO:0000256" key="1">
    <source>
        <dbReference type="SAM" id="MobiDB-lite"/>
    </source>
</evidence>
<name>A0AAN9E5Z6_CROPI</name>
<protein>
    <submittedName>
        <fullName evidence="2">Uncharacterized protein</fullName>
    </submittedName>
</protein>
<organism evidence="2 3">
    <name type="scientific">Crotalaria pallida</name>
    <name type="common">Smooth rattlebox</name>
    <name type="synonym">Crotalaria striata</name>
    <dbReference type="NCBI Taxonomy" id="3830"/>
    <lineage>
        <taxon>Eukaryota</taxon>
        <taxon>Viridiplantae</taxon>
        <taxon>Streptophyta</taxon>
        <taxon>Embryophyta</taxon>
        <taxon>Tracheophyta</taxon>
        <taxon>Spermatophyta</taxon>
        <taxon>Magnoliopsida</taxon>
        <taxon>eudicotyledons</taxon>
        <taxon>Gunneridae</taxon>
        <taxon>Pentapetalae</taxon>
        <taxon>rosids</taxon>
        <taxon>fabids</taxon>
        <taxon>Fabales</taxon>
        <taxon>Fabaceae</taxon>
        <taxon>Papilionoideae</taxon>
        <taxon>50 kb inversion clade</taxon>
        <taxon>genistoids sensu lato</taxon>
        <taxon>core genistoids</taxon>
        <taxon>Crotalarieae</taxon>
        <taxon>Crotalaria</taxon>
    </lineage>
</organism>
<evidence type="ECO:0000313" key="3">
    <source>
        <dbReference type="Proteomes" id="UP001372338"/>
    </source>
</evidence>